<dbReference type="AlphaFoldDB" id="A0A6M3JTI8"/>
<dbReference type="PROSITE" id="PS51257">
    <property type="entry name" value="PROKAR_LIPOPROTEIN"/>
    <property type="match status" value="1"/>
</dbReference>
<organism evidence="1">
    <name type="scientific">viral metagenome</name>
    <dbReference type="NCBI Taxonomy" id="1070528"/>
    <lineage>
        <taxon>unclassified sequences</taxon>
        <taxon>metagenomes</taxon>
        <taxon>organismal metagenomes</taxon>
    </lineage>
</organism>
<gene>
    <name evidence="1" type="ORF">MM415A02396_0012</name>
    <name evidence="2" type="ORF">MM415B04119_0003</name>
</gene>
<dbReference type="EMBL" id="MT142022">
    <property type="protein sequence ID" value="QJA73369.1"/>
    <property type="molecule type" value="Genomic_DNA"/>
</dbReference>
<evidence type="ECO:0000313" key="2">
    <source>
        <dbReference type="EMBL" id="QJA93769.1"/>
    </source>
</evidence>
<evidence type="ECO:0000313" key="1">
    <source>
        <dbReference type="EMBL" id="QJA73369.1"/>
    </source>
</evidence>
<protein>
    <submittedName>
        <fullName evidence="1">Uncharacterized protein</fullName>
    </submittedName>
</protein>
<reference evidence="1" key="1">
    <citation type="submission" date="2020-03" db="EMBL/GenBank/DDBJ databases">
        <title>The deep terrestrial virosphere.</title>
        <authorList>
            <person name="Holmfeldt K."/>
            <person name="Nilsson E."/>
            <person name="Simone D."/>
            <person name="Lopez-Fernandez M."/>
            <person name="Wu X."/>
            <person name="de Brujin I."/>
            <person name="Lundin D."/>
            <person name="Andersson A."/>
            <person name="Bertilsson S."/>
            <person name="Dopson M."/>
        </authorList>
    </citation>
    <scope>NUCLEOTIDE SEQUENCE</scope>
    <source>
        <strain evidence="1">MM415A02396</strain>
        <strain evidence="2">MM415B04119</strain>
    </source>
</reference>
<sequence>MDEKLKQAIRDLSSRLLSYAQTIIGCNGAKDEYYQLIACCQMLKTLLTMEEE</sequence>
<accession>A0A6M3JTI8</accession>
<name>A0A6M3JTI8_9ZZZZ</name>
<proteinExistence type="predicted"/>
<dbReference type="EMBL" id="MT143176">
    <property type="protein sequence ID" value="QJA93769.1"/>
    <property type="molecule type" value="Genomic_DNA"/>
</dbReference>